<dbReference type="EMBL" id="CP002606">
    <property type="protein sequence ID" value="AEA34165.1"/>
    <property type="molecule type" value="Genomic_DNA"/>
</dbReference>
<dbReference type="GO" id="GO:0030694">
    <property type="term" value="C:bacterial-type flagellum basal body, rod"/>
    <property type="evidence" value="ECO:0007669"/>
    <property type="project" value="UniProtKB-UniRule"/>
</dbReference>
<keyword evidence="4 6" id="KW-0975">Bacterial flagellum</keyword>
<comment type="similarity">
    <text evidence="2">Belongs to the flagella basal body rod proteins family.</text>
</comment>
<dbReference type="PANTHER" id="PTHR30435">
    <property type="entry name" value="FLAGELLAR PROTEIN"/>
    <property type="match status" value="1"/>
</dbReference>
<reference evidence="9 10" key="1">
    <citation type="journal article" date="2011" name="Stand. Genomic Sci.">
        <title>Complete genome sequence of the thermophilic sulfur-reducer Hippea maritima type strain (MH(2)).</title>
        <authorList>
            <person name="Huntemann M."/>
            <person name="Lu M."/>
            <person name="Nolan M."/>
            <person name="Lapidus A."/>
            <person name="Lucas S."/>
            <person name="Hammon N."/>
            <person name="Deshpande S."/>
            <person name="Cheng J.F."/>
            <person name="Tapia R."/>
            <person name="Han C."/>
            <person name="Goodwin L."/>
            <person name="Pitluck S."/>
            <person name="Liolios K."/>
            <person name="Pagani I."/>
            <person name="Ivanova N."/>
            <person name="Ovchinikova G."/>
            <person name="Pati A."/>
            <person name="Chen A."/>
            <person name="Palaniappan K."/>
            <person name="Land M."/>
            <person name="Hauser L."/>
            <person name="Jeffries C.D."/>
            <person name="Detter J.C."/>
            <person name="Brambilla E.M."/>
            <person name="Rohde M."/>
            <person name="Spring S."/>
            <person name="Goker M."/>
            <person name="Woyke T."/>
            <person name="Bristow J."/>
            <person name="Eisen J.A."/>
            <person name="Markowitz V."/>
            <person name="Hugenholtz P."/>
            <person name="Kyrpides N.C."/>
            <person name="Klenk H.P."/>
            <person name="Mavromatis K."/>
        </authorList>
    </citation>
    <scope>NUCLEOTIDE SEQUENCE [LARGE SCALE GENOMIC DNA]</scope>
    <source>
        <strain evidence="10">ATCC 700847 / DSM 10411 / MH2</strain>
    </source>
</reference>
<comment type="subunit">
    <text evidence="5 6">The basal body constitutes a major portion of the flagellar organelle and consists of four rings (L,P,S, and M) mounted on a central rod. The rod consists of about 26 subunits of FlgG in the distal portion, and FlgB, FlgC and FlgF are thought to build up the proximal portion of the rod with about 6 subunits each.</text>
</comment>
<name>F2LWY1_HIPMA</name>
<dbReference type="Pfam" id="PF00460">
    <property type="entry name" value="Flg_bb_rod"/>
    <property type="match status" value="1"/>
</dbReference>
<dbReference type="HOGENOM" id="CLU_123272_0_0_7"/>
<feature type="domain" description="Flagellar basal body rod protein N-terminal" evidence="7">
    <location>
        <begin position="7"/>
        <end position="34"/>
    </location>
</feature>
<dbReference type="PROSITE" id="PS00588">
    <property type="entry name" value="FLAGELLA_BB_ROD"/>
    <property type="match status" value="1"/>
</dbReference>
<dbReference type="FunCoup" id="F2LWY1">
    <property type="interactions" value="91"/>
</dbReference>
<dbReference type="OrthoDB" id="9813951at2"/>
<dbReference type="STRING" id="760142.Hipma_1203"/>
<dbReference type="PANTHER" id="PTHR30435:SF2">
    <property type="entry name" value="FLAGELLAR BASAL-BODY ROD PROTEIN FLGC"/>
    <property type="match status" value="1"/>
</dbReference>
<evidence type="ECO:0000313" key="9">
    <source>
        <dbReference type="EMBL" id="AEA34165.1"/>
    </source>
</evidence>
<dbReference type="Proteomes" id="UP000008139">
    <property type="component" value="Chromosome"/>
</dbReference>
<dbReference type="AlphaFoldDB" id="F2LWY1"/>
<gene>
    <name evidence="9" type="ordered locus">Hipma_1203</name>
</gene>
<keyword evidence="9" id="KW-0966">Cell projection</keyword>
<organism evidence="9 10">
    <name type="scientific">Hippea maritima (strain ATCC 700847 / DSM 10411 / MH2)</name>
    <dbReference type="NCBI Taxonomy" id="760142"/>
    <lineage>
        <taxon>Bacteria</taxon>
        <taxon>Pseudomonadati</taxon>
        <taxon>Campylobacterota</taxon>
        <taxon>Desulfurellia</taxon>
        <taxon>Desulfurellales</taxon>
        <taxon>Hippeaceae</taxon>
        <taxon>Hippea</taxon>
    </lineage>
</organism>
<evidence type="ECO:0000259" key="8">
    <source>
        <dbReference type="Pfam" id="PF06429"/>
    </source>
</evidence>
<dbReference type="InterPro" id="IPR001444">
    <property type="entry name" value="Flag_bb_rod_N"/>
</dbReference>
<dbReference type="InterPro" id="IPR019776">
    <property type="entry name" value="Flagellar_basal_body_rod_CS"/>
</dbReference>
<dbReference type="InParanoid" id="F2LWY1"/>
<reference evidence="10" key="2">
    <citation type="submission" date="2011-03" db="EMBL/GenBank/DDBJ databases">
        <title>The complete genome of Hippea maritima DSM 10411.</title>
        <authorList>
            <consortium name="US DOE Joint Genome Institute (JGI-PGF)"/>
            <person name="Lucas S."/>
            <person name="Copeland A."/>
            <person name="Lapidus A."/>
            <person name="Bruce D."/>
            <person name="Goodwin L."/>
            <person name="Pitluck S."/>
            <person name="Peters L."/>
            <person name="Kyrpides N."/>
            <person name="Mavromatis K."/>
            <person name="Pagani I."/>
            <person name="Ivanova N."/>
            <person name="Mikhailova N."/>
            <person name="Lu M."/>
            <person name="Detter J.C."/>
            <person name="Tapia R."/>
            <person name="Han C."/>
            <person name="Land M."/>
            <person name="Hauser L."/>
            <person name="Markowitz V."/>
            <person name="Cheng J.-F."/>
            <person name="Hugenholtz P."/>
            <person name="Woyke T."/>
            <person name="Wu D."/>
            <person name="Spring S."/>
            <person name="Schroeder M."/>
            <person name="Brambilla E."/>
            <person name="Klenk H.-P."/>
            <person name="Eisen J.A."/>
        </authorList>
    </citation>
    <scope>NUCLEOTIDE SEQUENCE [LARGE SCALE GENOMIC DNA]</scope>
    <source>
        <strain evidence="10">ATCC 700847 / DSM 10411 / MH2</strain>
    </source>
</reference>
<dbReference type="RefSeq" id="WP_013682202.1">
    <property type="nucleotide sequence ID" value="NC_015318.1"/>
</dbReference>
<protein>
    <recommendedName>
        <fullName evidence="3 6">Flagellar basal-body rod protein FlgC</fullName>
    </recommendedName>
</protein>
<feature type="domain" description="Flagellar basal-body/hook protein C-terminal" evidence="8">
    <location>
        <begin position="90"/>
        <end position="133"/>
    </location>
</feature>
<keyword evidence="10" id="KW-1185">Reference proteome</keyword>
<dbReference type="Pfam" id="PF06429">
    <property type="entry name" value="Flg_bbr_C"/>
    <property type="match status" value="1"/>
</dbReference>
<dbReference type="InterPro" id="IPR006299">
    <property type="entry name" value="FlgC"/>
</dbReference>
<evidence type="ECO:0000256" key="6">
    <source>
        <dbReference type="RuleBase" id="RU362062"/>
    </source>
</evidence>
<evidence type="ECO:0000313" key="10">
    <source>
        <dbReference type="Proteomes" id="UP000008139"/>
    </source>
</evidence>
<evidence type="ECO:0000256" key="4">
    <source>
        <dbReference type="ARBA" id="ARBA00023143"/>
    </source>
</evidence>
<evidence type="ECO:0000256" key="5">
    <source>
        <dbReference type="ARBA" id="ARBA00025933"/>
    </source>
</evidence>
<dbReference type="InterPro" id="IPR010930">
    <property type="entry name" value="Flg_bb/hook_C_dom"/>
</dbReference>
<dbReference type="GO" id="GO:0071978">
    <property type="term" value="P:bacterial-type flagellum-dependent swarming motility"/>
    <property type="evidence" value="ECO:0007669"/>
    <property type="project" value="TreeGrafter"/>
</dbReference>
<evidence type="ECO:0000256" key="3">
    <source>
        <dbReference type="ARBA" id="ARBA00017941"/>
    </source>
</evidence>
<evidence type="ECO:0000256" key="1">
    <source>
        <dbReference type="ARBA" id="ARBA00004117"/>
    </source>
</evidence>
<dbReference type="eggNOG" id="COG1558">
    <property type="taxonomic scope" value="Bacteria"/>
</dbReference>
<accession>F2LWY1</accession>
<keyword evidence="9" id="KW-0282">Flagellum</keyword>
<proteinExistence type="inferred from homology"/>
<dbReference type="NCBIfam" id="TIGR01395">
    <property type="entry name" value="FlgC"/>
    <property type="match status" value="1"/>
</dbReference>
<keyword evidence="9" id="KW-0969">Cilium</keyword>
<evidence type="ECO:0000259" key="7">
    <source>
        <dbReference type="Pfam" id="PF00460"/>
    </source>
</evidence>
<dbReference type="KEGG" id="hmr:Hipma_1203"/>
<comment type="subcellular location">
    <subcellularLocation>
        <location evidence="1 6">Bacterial flagellum basal body</location>
    </subcellularLocation>
</comment>
<sequence length="137" mass="15012">MSIFDSMNIASSGMSAQRLRMNIISSNIANADTVRTPEGGPYKRRDVVFEAIGYSKFSDVLKKVQVADIIRDDTPPKLVYDPSNPLANKDGYVAYPNINPVIEMTNLIDAMRTYQANASVIDSAKQTIQAALGILRA</sequence>
<evidence type="ECO:0000256" key="2">
    <source>
        <dbReference type="ARBA" id="ARBA00009677"/>
    </source>
</evidence>